<protein>
    <submittedName>
        <fullName evidence="1">Uncharacterized protein</fullName>
    </submittedName>
</protein>
<dbReference type="EMBL" id="HAEJ01011772">
    <property type="protein sequence ID" value="SBS52229.1"/>
    <property type="molecule type" value="Transcribed_RNA"/>
</dbReference>
<reference evidence="1" key="2">
    <citation type="submission" date="2016-06" db="EMBL/GenBank/DDBJ databases">
        <title>The genome of a short-lived fish provides insights into sex chromosome evolution and the genetic control of aging.</title>
        <authorList>
            <person name="Reichwald K."/>
            <person name="Felder M."/>
            <person name="Petzold A."/>
            <person name="Koch P."/>
            <person name="Groth M."/>
            <person name="Platzer M."/>
        </authorList>
    </citation>
    <scope>NUCLEOTIDE SEQUENCE</scope>
    <source>
        <tissue evidence="1">Brain</tissue>
    </source>
</reference>
<dbReference type="AlphaFoldDB" id="A0A1A8A1U1"/>
<sequence>HTHTHTFRTQSYKNIHICVLLNFSGILDALFIPVDDNPSCLGCTDTTLQVLATQSISTNESPFAFHFEMLPQG</sequence>
<dbReference type="EMBL" id="HADY01009675">
    <property type="protein sequence ID" value="SBP48160.1"/>
    <property type="molecule type" value="Transcribed_RNA"/>
</dbReference>
<name>A0A1A8A1U1_NOTFU</name>
<evidence type="ECO:0000313" key="1">
    <source>
        <dbReference type="EMBL" id="SBP48160.1"/>
    </source>
</evidence>
<accession>A0A1A8A1U1</accession>
<reference evidence="1" key="1">
    <citation type="submission" date="2016-05" db="EMBL/GenBank/DDBJ databases">
        <authorList>
            <person name="Lavstsen T."/>
            <person name="Jespersen J.S."/>
        </authorList>
    </citation>
    <scope>NUCLEOTIDE SEQUENCE</scope>
    <source>
        <tissue evidence="1">Brain</tissue>
    </source>
</reference>
<proteinExistence type="predicted"/>
<gene>
    <name evidence="1" type="primary">CABZ01072511.1</name>
</gene>
<feature type="non-terminal residue" evidence="1">
    <location>
        <position position="1"/>
    </location>
</feature>
<organism evidence="1">
    <name type="scientific">Nothobranchius furzeri</name>
    <name type="common">Turquoise killifish</name>
    <dbReference type="NCBI Taxonomy" id="105023"/>
    <lineage>
        <taxon>Eukaryota</taxon>
        <taxon>Metazoa</taxon>
        <taxon>Chordata</taxon>
        <taxon>Craniata</taxon>
        <taxon>Vertebrata</taxon>
        <taxon>Euteleostomi</taxon>
        <taxon>Actinopterygii</taxon>
        <taxon>Neopterygii</taxon>
        <taxon>Teleostei</taxon>
        <taxon>Neoteleostei</taxon>
        <taxon>Acanthomorphata</taxon>
        <taxon>Ovalentaria</taxon>
        <taxon>Atherinomorphae</taxon>
        <taxon>Cyprinodontiformes</taxon>
        <taxon>Nothobranchiidae</taxon>
        <taxon>Nothobranchius</taxon>
    </lineage>
</organism>